<keyword evidence="8" id="KW-1185">Reference proteome</keyword>
<comment type="caution">
    <text evidence="7">The sequence shown here is derived from an EMBL/GenBank/DDBJ whole genome shotgun (WGS) entry which is preliminary data.</text>
</comment>
<dbReference type="SUPFAM" id="SSF48371">
    <property type="entry name" value="ARM repeat"/>
    <property type="match status" value="1"/>
</dbReference>
<keyword evidence="5" id="KW-0732">Signal</keyword>
<dbReference type="Proteomes" id="UP001600165">
    <property type="component" value="Unassembled WGS sequence"/>
</dbReference>
<feature type="region of interest" description="Disordered" evidence="3">
    <location>
        <begin position="167"/>
        <end position="206"/>
    </location>
</feature>
<dbReference type="PANTHER" id="PTHR12697:SF5">
    <property type="entry name" value="DEOXYHYPUSINE HYDROXYLASE"/>
    <property type="match status" value="1"/>
</dbReference>
<dbReference type="Pfam" id="PF01471">
    <property type="entry name" value="PG_binding_1"/>
    <property type="match status" value="1"/>
</dbReference>
<dbReference type="Gene3D" id="1.25.10.10">
    <property type="entry name" value="Leucine-rich Repeat Variant"/>
    <property type="match status" value="1"/>
</dbReference>
<evidence type="ECO:0000256" key="1">
    <source>
        <dbReference type="ARBA" id="ARBA00022549"/>
    </source>
</evidence>
<feature type="region of interest" description="Disordered" evidence="3">
    <location>
        <begin position="50"/>
        <end position="80"/>
    </location>
</feature>
<accession>A0ABW6ID47</accession>
<name>A0ABW6ID47_9CYAN</name>
<evidence type="ECO:0000313" key="7">
    <source>
        <dbReference type="EMBL" id="MFE4106098.1"/>
    </source>
</evidence>
<feature type="compositionally biased region" description="Pro residues" evidence="3">
    <location>
        <begin position="54"/>
        <end position="71"/>
    </location>
</feature>
<evidence type="ECO:0000256" key="4">
    <source>
        <dbReference type="SAM" id="Phobius"/>
    </source>
</evidence>
<reference evidence="7 8" key="1">
    <citation type="submission" date="2024-10" db="EMBL/GenBank/DDBJ databases">
        <authorList>
            <person name="Ratan Roy A."/>
            <person name="Morales Sandoval P.H."/>
            <person name="De Los Santos Villalobos S."/>
            <person name="Chakraborty S."/>
            <person name="Mukherjee J."/>
        </authorList>
    </citation>
    <scope>NUCLEOTIDE SEQUENCE [LARGE SCALE GENOMIC DNA]</scope>
    <source>
        <strain evidence="7 8">S1</strain>
    </source>
</reference>
<evidence type="ECO:0000259" key="6">
    <source>
        <dbReference type="Pfam" id="PF01471"/>
    </source>
</evidence>
<dbReference type="InterPro" id="IPR036366">
    <property type="entry name" value="PGBDSf"/>
</dbReference>
<dbReference type="Gene3D" id="1.10.101.10">
    <property type="entry name" value="PGBD-like superfamily/PGBD"/>
    <property type="match status" value="1"/>
</dbReference>
<dbReference type="SUPFAM" id="SSF47090">
    <property type="entry name" value="PGBD-like"/>
    <property type="match status" value="1"/>
</dbReference>
<keyword evidence="4" id="KW-0812">Transmembrane</keyword>
<dbReference type="InterPro" id="IPR016024">
    <property type="entry name" value="ARM-type_fold"/>
</dbReference>
<keyword evidence="1" id="KW-0042">Antenna complex</keyword>
<feature type="domain" description="Peptidoglycan binding-like" evidence="6">
    <location>
        <begin position="81"/>
        <end position="136"/>
    </location>
</feature>
<keyword evidence="4" id="KW-0472">Membrane</keyword>
<feature type="region of interest" description="Disordered" evidence="3">
    <location>
        <begin position="426"/>
        <end position="454"/>
    </location>
</feature>
<dbReference type="PANTHER" id="PTHR12697">
    <property type="entry name" value="PBS LYASE HEAT-LIKE PROTEIN"/>
    <property type="match status" value="1"/>
</dbReference>
<feature type="chain" id="PRO_5046873989" evidence="5">
    <location>
        <begin position="24"/>
        <end position="454"/>
    </location>
</feature>
<sequence>MIQRSTLLALTCLAALGGTPAAAQVSIAVTAEPSAIARLAMLGAVPSSGLAQLPPTPTPTNPPPAAPPTPSTPTTAPTLSNSEVLQLQLRLQQLGYYSQPVDGVYGADTEQALSAFQQDSGLPSTGSIDPITIQRLRTPQLFSTDTSPTSAAPAATPEIPNLLPTATESAAPAASTPASPESTATATASTPIAATTTDSAASTPRSPGGFSRLLFPALMLVGLGLVLGGVALVYRQLRSGQPQKPSPSDREAYDAADESALLSNEATVIDNLQNGAVTTSAAETTAALEETTRLPKVNIVETLVAELQSSDPAKRRQAIWELGQRGNSSAVQPLVNLIMDADSKERSLILAALSEIGTRTLKPMNRALALSLQDDNPEVRKNAIRDLTRIYDVAAQVSQMLSHVAEDDDPEVRETARWALGQLNRIRPAPSSESRPSLYDISPADFLPGERTNS</sequence>
<evidence type="ECO:0000256" key="3">
    <source>
        <dbReference type="SAM" id="MobiDB-lite"/>
    </source>
</evidence>
<evidence type="ECO:0000313" key="8">
    <source>
        <dbReference type="Proteomes" id="UP001600165"/>
    </source>
</evidence>
<protein>
    <submittedName>
        <fullName evidence="7">Peptidoglycan-binding protein</fullName>
    </submittedName>
</protein>
<dbReference type="InterPro" id="IPR011989">
    <property type="entry name" value="ARM-like"/>
</dbReference>
<proteinExistence type="predicted"/>
<evidence type="ECO:0000256" key="2">
    <source>
        <dbReference type="ARBA" id="ARBA00022738"/>
    </source>
</evidence>
<dbReference type="InterPro" id="IPR036365">
    <property type="entry name" value="PGBD-like_sf"/>
</dbReference>
<feature type="signal peptide" evidence="5">
    <location>
        <begin position="1"/>
        <end position="23"/>
    </location>
</feature>
<keyword evidence="4" id="KW-1133">Transmembrane helix</keyword>
<dbReference type="Pfam" id="PF13646">
    <property type="entry name" value="HEAT_2"/>
    <property type="match status" value="2"/>
</dbReference>
<evidence type="ECO:0000256" key="5">
    <source>
        <dbReference type="SAM" id="SignalP"/>
    </source>
</evidence>
<dbReference type="InterPro" id="IPR002477">
    <property type="entry name" value="Peptidoglycan-bd-like"/>
</dbReference>
<feature type="transmembrane region" description="Helical" evidence="4">
    <location>
        <begin position="213"/>
        <end position="234"/>
    </location>
</feature>
<keyword evidence="2" id="KW-0605">Phycobilisome</keyword>
<dbReference type="RefSeq" id="WP_377963526.1">
    <property type="nucleotide sequence ID" value="NZ_JBHZOL010000051.1"/>
</dbReference>
<gene>
    <name evidence="7" type="ORF">ACFVKH_07420</name>
</gene>
<dbReference type="EMBL" id="JBHZOL010000051">
    <property type="protein sequence ID" value="MFE4106098.1"/>
    <property type="molecule type" value="Genomic_DNA"/>
</dbReference>
<organism evidence="7 8">
    <name type="scientific">Almyronema epifaneia S1</name>
    <dbReference type="NCBI Taxonomy" id="2991925"/>
    <lineage>
        <taxon>Bacteria</taxon>
        <taxon>Bacillati</taxon>
        <taxon>Cyanobacteriota</taxon>
        <taxon>Cyanophyceae</taxon>
        <taxon>Nodosilineales</taxon>
        <taxon>Nodosilineaceae</taxon>
        <taxon>Almyronema</taxon>
        <taxon>Almyronema epifaneia</taxon>
    </lineage>
</organism>